<gene>
    <name evidence="3" type="ORF">Dfulv_14875</name>
</gene>
<keyword evidence="2" id="KW-0812">Transmembrane</keyword>
<feature type="compositionally biased region" description="Pro residues" evidence="1">
    <location>
        <begin position="147"/>
        <end position="156"/>
    </location>
</feature>
<evidence type="ECO:0008006" key="5">
    <source>
        <dbReference type="Google" id="ProtNLM"/>
    </source>
</evidence>
<feature type="compositionally biased region" description="Polar residues" evidence="1">
    <location>
        <begin position="135"/>
        <end position="145"/>
    </location>
</feature>
<evidence type="ECO:0000256" key="1">
    <source>
        <dbReference type="SAM" id="MobiDB-lite"/>
    </source>
</evidence>
<dbReference type="RefSeq" id="WP_259863561.1">
    <property type="nucleotide sequence ID" value="NZ_BAAAST010000014.1"/>
</dbReference>
<evidence type="ECO:0000313" key="4">
    <source>
        <dbReference type="Proteomes" id="UP001059617"/>
    </source>
</evidence>
<proteinExistence type="predicted"/>
<organism evidence="3 4">
    <name type="scientific">Dactylosporangium fulvum</name>
    <dbReference type="NCBI Taxonomy" id="53359"/>
    <lineage>
        <taxon>Bacteria</taxon>
        <taxon>Bacillati</taxon>
        <taxon>Actinomycetota</taxon>
        <taxon>Actinomycetes</taxon>
        <taxon>Micromonosporales</taxon>
        <taxon>Micromonosporaceae</taxon>
        <taxon>Dactylosporangium</taxon>
    </lineage>
</organism>
<protein>
    <recommendedName>
        <fullName evidence="5">CBM2 domain-containing protein</fullName>
    </recommendedName>
</protein>
<evidence type="ECO:0000256" key="2">
    <source>
        <dbReference type="SAM" id="Phobius"/>
    </source>
</evidence>
<reference evidence="3" key="2">
    <citation type="submission" date="2022-09" db="EMBL/GenBank/DDBJ databases">
        <title>Biosynthetic gene clusters of Dactylosporangioum fulvum.</title>
        <authorList>
            <person name="Caradec T."/>
        </authorList>
    </citation>
    <scope>NUCLEOTIDE SEQUENCE</scope>
    <source>
        <strain evidence="3">NRRL B-16292</strain>
    </source>
</reference>
<keyword evidence="2" id="KW-0472">Membrane</keyword>
<feature type="compositionally biased region" description="Gly residues" evidence="1">
    <location>
        <begin position="30"/>
        <end position="46"/>
    </location>
</feature>
<reference evidence="3" key="1">
    <citation type="submission" date="2021-04" db="EMBL/GenBank/DDBJ databases">
        <authorList>
            <person name="Hartkoorn R.C."/>
            <person name="Beaudoing E."/>
            <person name="Hot D."/>
        </authorList>
    </citation>
    <scope>NUCLEOTIDE SEQUENCE</scope>
    <source>
        <strain evidence="3">NRRL B-16292</strain>
    </source>
</reference>
<name>A0ABY5W7W3_9ACTN</name>
<sequence>MTAFAAGVAARTVPQPPGRHRAQDPSSGPGDTGAGDNGPGNNGPGDGGRRARWLSVGIGFALLALFGALAVIYLPRVSSPTAAGTPAASIPALSTNIGGSPVAGGSTLAAPSPPASTTEPSTIPPSVAASPPAQVRTNAPESTSTAPAPPPPPPAPSLTVDTSGSHCTGWPEMHGWTIAVRVTVHNGTGVSATGWHDRDSNAPARTYALSGSGTSFSGEIPPNQGGNPELTDPSKGWRVTVQLQGGGTVTKTGVTTRPSAC</sequence>
<keyword evidence="2" id="KW-1133">Transmembrane helix</keyword>
<feature type="region of interest" description="Disordered" evidence="1">
    <location>
        <begin position="1"/>
        <end position="48"/>
    </location>
</feature>
<feature type="region of interest" description="Disordered" evidence="1">
    <location>
        <begin position="104"/>
        <end position="166"/>
    </location>
</feature>
<evidence type="ECO:0000313" key="3">
    <source>
        <dbReference type="EMBL" id="UWP85445.1"/>
    </source>
</evidence>
<feature type="transmembrane region" description="Helical" evidence="2">
    <location>
        <begin position="53"/>
        <end position="74"/>
    </location>
</feature>
<feature type="compositionally biased region" description="Low complexity" evidence="1">
    <location>
        <begin position="106"/>
        <end position="133"/>
    </location>
</feature>
<dbReference type="EMBL" id="CP073720">
    <property type="protein sequence ID" value="UWP85445.1"/>
    <property type="molecule type" value="Genomic_DNA"/>
</dbReference>
<dbReference type="Proteomes" id="UP001059617">
    <property type="component" value="Chromosome"/>
</dbReference>
<keyword evidence="4" id="KW-1185">Reference proteome</keyword>
<accession>A0ABY5W7W3</accession>